<dbReference type="GO" id="GO:0005794">
    <property type="term" value="C:Golgi apparatus"/>
    <property type="evidence" value="ECO:0007669"/>
    <property type="project" value="TreeGrafter"/>
</dbReference>
<keyword evidence="1" id="KW-1133">Transmembrane helix</keyword>
<dbReference type="Proteomes" id="UP000011087">
    <property type="component" value="Unassembled WGS sequence"/>
</dbReference>
<keyword evidence="5" id="KW-1185">Reference proteome</keyword>
<reference evidence="4" key="3">
    <citation type="submission" date="2016-03" db="UniProtKB">
        <authorList>
            <consortium name="EnsemblProtists"/>
        </authorList>
    </citation>
    <scope>IDENTIFICATION</scope>
</reference>
<dbReference type="HOGENOM" id="CLU_768249_0_0_1"/>
<dbReference type="EnsemblProtists" id="EKX43458">
    <property type="protein sequence ID" value="EKX43458"/>
    <property type="gene ID" value="GUITHDRAFT_110582"/>
</dbReference>
<gene>
    <name evidence="3" type="ORF">GUITHDRAFT_110582</name>
</gene>
<dbReference type="InterPro" id="IPR052636">
    <property type="entry name" value="UDP-D-xylose:L-fucose_XylT"/>
</dbReference>
<dbReference type="PANTHER" id="PTHR47032">
    <property type="entry name" value="UDP-D-XYLOSE:L-FUCOSE ALPHA-1,3-D-XYLOSYLTRANSFERASE-RELATED"/>
    <property type="match status" value="1"/>
</dbReference>
<keyword evidence="1" id="KW-0812">Transmembrane</keyword>
<keyword evidence="1" id="KW-0472">Membrane</keyword>
<feature type="domain" description="Nucleotide-diphospho-sugar transferase" evidence="2">
    <location>
        <begin position="114"/>
        <end position="345"/>
    </location>
</feature>
<name>L1J4K2_GUITC</name>
<dbReference type="RefSeq" id="XP_005830438.1">
    <property type="nucleotide sequence ID" value="XM_005830381.1"/>
</dbReference>
<evidence type="ECO:0000313" key="5">
    <source>
        <dbReference type="Proteomes" id="UP000011087"/>
    </source>
</evidence>
<dbReference type="OrthoDB" id="446793at2759"/>
<evidence type="ECO:0000256" key="1">
    <source>
        <dbReference type="SAM" id="Phobius"/>
    </source>
</evidence>
<accession>L1J4K2</accession>
<dbReference type="PANTHER" id="PTHR47032:SF1">
    <property type="entry name" value="UDP-D-XYLOSE:L-FUCOSE ALPHA-1,3-D-XYLOSYLTRANSFERASE-RELATED"/>
    <property type="match status" value="1"/>
</dbReference>
<proteinExistence type="predicted"/>
<dbReference type="KEGG" id="gtt:GUITHDRAFT_110582"/>
<dbReference type="PaxDb" id="55529-EKX43458"/>
<dbReference type="OMA" id="HANYVEG"/>
<dbReference type="GeneID" id="17300128"/>
<dbReference type="InterPro" id="IPR005069">
    <property type="entry name" value="Nucl-diP-sugar_transferase"/>
</dbReference>
<dbReference type="Pfam" id="PF03407">
    <property type="entry name" value="Nucleotid_trans"/>
    <property type="match status" value="1"/>
</dbReference>
<protein>
    <recommendedName>
        <fullName evidence="2">Nucleotide-diphospho-sugar transferase domain-containing protein</fullName>
    </recommendedName>
</protein>
<organism evidence="3">
    <name type="scientific">Guillardia theta (strain CCMP2712)</name>
    <name type="common">Cryptophyte</name>
    <dbReference type="NCBI Taxonomy" id="905079"/>
    <lineage>
        <taxon>Eukaryota</taxon>
        <taxon>Cryptophyceae</taxon>
        <taxon>Pyrenomonadales</taxon>
        <taxon>Geminigeraceae</taxon>
        <taxon>Guillardia</taxon>
    </lineage>
</organism>
<reference evidence="5" key="2">
    <citation type="submission" date="2012-11" db="EMBL/GenBank/DDBJ databases">
        <authorList>
            <person name="Kuo A."/>
            <person name="Curtis B.A."/>
            <person name="Tanifuji G."/>
            <person name="Burki F."/>
            <person name="Gruber A."/>
            <person name="Irimia M."/>
            <person name="Maruyama S."/>
            <person name="Arias M.C."/>
            <person name="Ball S.G."/>
            <person name="Gile G.H."/>
            <person name="Hirakawa Y."/>
            <person name="Hopkins J.F."/>
            <person name="Rensing S.A."/>
            <person name="Schmutz J."/>
            <person name="Symeonidi A."/>
            <person name="Elias M."/>
            <person name="Eveleigh R.J."/>
            <person name="Herman E.K."/>
            <person name="Klute M.J."/>
            <person name="Nakayama T."/>
            <person name="Obornik M."/>
            <person name="Reyes-Prieto A."/>
            <person name="Armbrust E.V."/>
            <person name="Aves S.J."/>
            <person name="Beiko R.G."/>
            <person name="Coutinho P."/>
            <person name="Dacks J.B."/>
            <person name="Durnford D.G."/>
            <person name="Fast N.M."/>
            <person name="Green B.R."/>
            <person name="Grisdale C."/>
            <person name="Hempe F."/>
            <person name="Henrissat B."/>
            <person name="Hoppner M.P."/>
            <person name="Ishida K.-I."/>
            <person name="Kim E."/>
            <person name="Koreny L."/>
            <person name="Kroth P.G."/>
            <person name="Liu Y."/>
            <person name="Malik S.-B."/>
            <person name="Maier U.G."/>
            <person name="McRose D."/>
            <person name="Mock T."/>
            <person name="Neilson J.A."/>
            <person name="Onodera N.T."/>
            <person name="Poole A.M."/>
            <person name="Pritham E.J."/>
            <person name="Richards T.A."/>
            <person name="Rocap G."/>
            <person name="Roy S.W."/>
            <person name="Sarai C."/>
            <person name="Schaack S."/>
            <person name="Shirato S."/>
            <person name="Slamovits C.H."/>
            <person name="Spencer D.F."/>
            <person name="Suzuki S."/>
            <person name="Worden A.Z."/>
            <person name="Zauner S."/>
            <person name="Barry K."/>
            <person name="Bell C."/>
            <person name="Bharti A.K."/>
            <person name="Crow J.A."/>
            <person name="Grimwood J."/>
            <person name="Kramer R."/>
            <person name="Lindquist E."/>
            <person name="Lucas S."/>
            <person name="Salamov A."/>
            <person name="McFadden G.I."/>
            <person name="Lane C.E."/>
            <person name="Keeling P.J."/>
            <person name="Gray M.W."/>
            <person name="Grigoriev I.V."/>
            <person name="Archibald J.M."/>
        </authorList>
    </citation>
    <scope>NUCLEOTIDE SEQUENCE</scope>
    <source>
        <strain evidence="5">CCMP2712</strain>
    </source>
</reference>
<reference evidence="3 5" key="1">
    <citation type="journal article" date="2012" name="Nature">
        <title>Algal genomes reveal evolutionary mosaicism and the fate of nucleomorphs.</title>
        <authorList>
            <consortium name="DOE Joint Genome Institute"/>
            <person name="Curtis B.A."/>
            <person name="Tanifuji G."/>
            <person name="Burki F."/>
            <person name="Gruber A."/>
            <person name="Irimia M."/>
            <person name="Maruyama S."/>
            <person name="Arias M.C."/>
            <person name="Ball S.G."/>
            <person name="Gile G.H."/>
            <person name="Hirakawa Y."/>
            <person name="Hopkins J.F."/>
            <person name="Kuo A."/>
            <person name="Rensing S.A."/>
            <person name="Schmutz J."/>
            <person name="Symeonidi A."/>
            <person name="Elias M."/>
            <person name="Eveleigh R.J."/>
            <person name="Herman E.K."/>
            <person name="Klute M.J."/>
            <person name="Nakayama T."/>
            <person name="Obornik M."/>
            <person name="Reyes-Prieto A."/>
            <person name="Armbrust E.V."/>
            <person name="Aves S.J."/>
            <person name="Beiko R.G."/>
            <person name="Coutinho P."/>
            <person name="Dacks J.B."/>
            <person name="Durnford D.G."/>
            <person name="Fast N.M."/>
            <person name="Green B.R."/>
            <person name="Grisdale C.J."/>
            <person name="Hempel F."/>
            <person name="Henrissat B."/>
            <person name="Hoppner M.P."/>
            <person name="Ishida K."/>
            <person name="Kim E."/>
            <person name="Koreny L."/>
            <person name="Kroth P.G."/>
            <person name="Liu Y."/>
            <person name="Malik S.B."/>
            <person name="Maier U.G."/>
            <person name="McRose D."/>
            <person name="Mock T."/>
            <person name="Neilson J.A."/>
            <person name="Onodera N.T."/>
            <person name="Poole A.M."/>
            <person name="Pritham E.J."/>
            <person name="Richards T.A."/>
            <person name="Rocap G."/>
            <person name="Roy S.W."/>
            <person name="Sarai C."/>
            <person name="Schaack S."/>
            <person name="Shirato S."/>
            <person name="Slamovits C.H."/>
            <person name="Spencer D.F."/>
            <person name="Suzuki S."/>
            <person name="Worden A.Z."/>
            <person name="Zauner S."/>
            <person name="Barry K."/>
            <person name="Bell C."/>
            <person name="Bharti A.K."/>
            <person name="Crow J.A."/>
            <person name="Grimwood J."/>
            <person name="Kramer R."/>
            <person name="Lindquist E."/>
            <person name="Lucas S."/>
            <person name="Salamov A."/>
            <person name="McFadden G.I."/>
            <person name="Lane C.E."/>
            <person name="Keeling P.J."/>
            <person name="Gray M.W."/>
            <person name="Grigoriev I.V."/>
            <person name="Archibald J.M."/>
        </authorList>
    </citation>
    <scope>NUCLEOTIDE SEQUENCE</scope>
    <source>
        <strain evidence="3 5">CCMP2712</strain>
    </source>
</reference>
<evidence type="ECO:0000313" key="3">
    <source>
        <dbReference type="EMBL" id="EKX43458.1"/>
    </source>
</evidence>
<feature type="transmembrane region" description="Helical" evidence="1">
    <location>
        <begin position="16"/>
        <end position="40"/>
    </location>
</feature>
<evidence type="ECO:0000259" key="2">
    <source>
        <dbReference type="Pfam" id="PF03407"/>
    </source>
</evidence>
<dbReference type="GO" id="GO:0016757">
    <property type="term" value="F:glycosyltransferase activity"/>
    <property type="evidence" value="ECO:0007669"/>
    <property type="project" value="TreeGrafter"/>
</dbReference>
<dbReference type="EMBL" id="JH993010">
    <property type="protein sequence ID" value="EKX43458.1"/>
    <property type="molecule type" value="Genomic_DNA"/>
</dbReference>
<sequence>MSIPCPARFSTRRLRWAIVAFIILMQLVAVIFSSIGQVSWLDILMPDPFRDGVIANMSRRSSQICLAQARKVEGVYVDPRLRQPGNLVVTAANHGYLDMLDSWMCFADRTGWQYLVLAFDLKLYRHITHAHPNKTSCPVFDSKVELSRPSNFQSSVFNIVSCLKIKAVANLLHHGYSVLFLDVDVRWKQDIWKIVRSSPCDYTFQINRHEYQGVPFTYSGSDEGNTGVYYAKPTRAVRDLFQQVANGSCLSPLELDDQTLFWNELRSRFLSQRAVFFHEAVNGSSAHPAWQTKLPADKLSFCPFDPYQIASGWALRVTDEAREALGVLLVHANYLVGKRPKVENLQRIGYWDCPPAQKQHE</sequence>
<dbReference type="AlphaFoldDB" id="L1J4K2"/>
<evidence type="ECO:0000313" key="4">
    <source>
        <dbReference type="EnsemblProtists" id="EKX43458"/>
    </source>
</evidence>